<dbReference type="AlphaFoldDB" id="A0A265USC6"/>
<evidence type="ECO:0000313" key="4">
    <source>
        <dbReference type="EMBL" id="OZV67977.1"/>
    </source>
</evidence>
<dbReference type="Pfam" id="PF01370">
    <property type="entry name" value="Epimerase"/>
    <property type="match status" value="1"/>
</dbReference>
<dbReference type="RefSeq" id="WP_094968566.1">
    <property type="nucleotide sequence ID" value="NZ_NGJN01000005.1"/>
</dbReference>
<protein>
    <submittedName>
        <fullName evidence="4">TIGR01777 family protein</fullName>
    </submittedName>
</protein>
<dbReference type="InterPro" id="IPR010099">
    <property type="entry name" value="SDR39U1"/>
</dbReference>
<reference evidence="4 5" key="1">
    <citation type="submission" date="2017-05" db="EMBL/GenBank/DDBJ databases">
        <title>The draft genome sequence of Idiomarina salinarum WNB302.</title>
        <authorList>
            <person name="Sun Y."/>
            <person name="Chen B."/>
            <person name="Du Z."/>
        </authorList>
    </citation>
    <scope>NUCLEOTIDE SEQUENCE [LARGE SCALE GENOMIC DNA]</scope>
    <source>
        <strain evidence="4 5">WNB302</strain>
    </source>
</reference>
<dbReference type="PANTHER" id="PTHR11092:SF0">
    <property type="entry name" value="EPIMERASE FAMILY PROTEIN SDR39U1"/>
    <property type="match status" value="1"/>
</dbReference>
<comment type="similarity">
    <text evidence="1">Belongs to the NAD(P)-dependent epimerase/dehydratase family. SDR39U1 subfamily.</text>
</comment>
<comment type="caution">
    <text evidence="4">The sequence shown here is derived from an EMBL/GenBank/DDBJ whole genome shotgun (WGS) entry which is preliminary data.</text>
</comment>
<evidence type="ECO:0000259" key="2">
    <source>
        <dbReference type="Pfam" id="PF01370"/>
    </source>
</evidence>
<dbReference type="InterPro" id="IPR036291">
    <property type="entry name" value="NAD(P)-bd_dom_sf"/>
</dbReference>
<dbReference type="OrthoDB" id="9801773at2"/>
<dbReference type="InterPro" id="IPR013549">
    <property type="entry name" value="DUF1731"/>
</dbReference>
<gene>
    <name evidence="4" type="ORF">CA834_09995</name>
</gene>
<sequence>MDKQCVLITGATGLIGKEIVRQCHDKGIIVHYLTTSKSKLNNTENYKGFYWDPTHGEIDHECFVGVDTVINLVGASISKRWTKSYKKEIIESRTKTAELLQHAIRYNDYKIKHIISASAIGIYPSSLTNYYDEDFTAVSPTFLGKVVQEWETAVDGFKSLGCKVAKIRIGLVLAKDGGALPELVKPIRWGAGAPFGSGEQWQSWIHVEDLAGIFLHVFDNGLEGIYNGVAPNAVTNKELTELTANVLQKPLILPNISKFVMKLVLGEMHILLFESQRVSCQKIENTGYNFQFANLRPALEDLLL</sequence>
<dbReference type="PANTHER" id="PTHR11092">
    <property type="entry name" value="SUGAR NUCLEOTIDE EPIMERASE RELATED"/>
    <property type="match status" value="1"/>
</dbReference>
<keyword evidence="5" id="KW-1185">Reference proteome</keyword>
<dbReference type="Proteomes" id="UP000216840">
    <property type="component" value="Unassembled WGS sequence"/>
</dbReference>
<dbReference type="EMBL" id="NGJN01000005">
    <property type="protein sequence ID" value="OZV67977.1"/>
    <property type="molecule type" value="Genomic_DNA"/>
</dbReference>
<evidence type="ECO:0000259" key="3">
    <source>
        <dbReference type="Pfam" id="PF08338"/>
    </source>
</evidence>
<evidence type="ECO:0000256" key="1">
    <source>
        <dbReference type="ARBA" id="ARBA00009353"/>
    </source>
</evidence>
<organism evidence="4 5">
    <name type="scientific">Winogradskyella aurantia</name>
    <dbReference type="NCBI Taxonomy" id="1915063"/>
    <lineage>
        <taxon>Bacteria</taxon>
        <taxon>Pseudomonadati</taxon>
        <taxon>Bacteroidota</taxon>
        <taxon>Flavobacteriia</taxon>
        <taxon>Flavobacteriales</taxon>
        <taxon>Flavobacteriaceae</taxon>
        <taxon>Winogradskyella</taxon>
    </lineage>
</organism>
<dbReference type="SUPFAM" id="SSF51735">
    <property type="entry name" value="NAD(P)-binding Rossmann-fold domains"/>
    <property type="match status" value="1"/>
</dbReference>
<feature type="domain" description="NAD-dependent epimerase/dehydratase" evidence="2">
    <location>
        <begin position="6"/>
        <end position="226"/>
    </location>
</feature>
<feature type="domain" description="DUF1731" evidence="3">
    <location>
        <begin position="258"/>
        <end position="302"/>
    </location>
</feature>
<proteinExistence type="inferred from homology"/>
<dbReference type="Gene3D" id="3.40.50.720">
    <property type="entry name" value="NAD(P)-binding Rossmann-like Domain"/>
    <property type="match status" value="1"/>
</dbReference>
<dbReference type="Pfam" id="PF08338">
    <property type="entry name" value="DUF1731"/>
    <property type="match status" value="1"/>
</dbReference>
<name>A0A265USC6_9FLAO</name>
<evidence type="ECO:0000313" key="5">
    <source>
        <dbReference type="Proteomes" id="UP000216840"/>
    </source>
</evidence>
<dbReference type="InterPro" id="IPR001509">
    <property type="entry name" value="Epimerase_deHydtase"/>
</dbReference>
<dbReference type="NCBIfam" id="TIGR01777">
    <property type="entry name" value="yfcH"/>
    <property type="match status" value="1"/>
</dbReference>
<accession>A0A265USC6</accession>